<dbReference type="AlphaFoldDB" id="A0AAU8PUB1"/>
<proteinExistence type="predicted"/>
<organism evidence="1 2">
    <name type="scientific">Desulfofundulus kuznetsovii (strain DSM 6115 / VKM B-1805 / 17)</name>
    <name type="common">Desulfotomaculum kuznetsovii</name>
    <dbReference type="NCBI Taxonomy" id="760568"/>
    <lineage>
        <taxon>Bacteria</taxon>
        <taxon>Bacillati</taxon>
        <taxon>Bacillota</taxon>
        <taxon>Clostridia</taxon>
        <taxon>Eubacteriales</taxon>
        <taxon>Peptococcaceae</taxon>
        <taxon>Desulfofundulus</taxon>
    </lineage>
</organism>
<protein>
    <submittedName>
        <fullName evidence="1">SEC-C motif domain protein</fullName>
    </submittedName>
</protein>
<dbReference type="EMBL" id="CP002770">
    <property type="protein sequence ID" value="AEG14349.1"/>
    <property type="molecule type" value="Genomic_DNA"/>
</dbReference>
<dbReference type="KEGG" id="dku:Desku_0743"/>
<gene>
    <name evidence="1" type="ordered locus">Desku_0743</name>
</gene>
<dbReference type="SUPFAM" id="SSF103642">
    <property type="entry name" value="Sec-C motif"/>
    <property type="match status" value="1"/>
</dbReference>
<accession>A0AAU8PUB1</accession>
<sequence>MEDIADRSDCITVRYRRPRGGKRKDFYLVMSYLNGTEVRFVLTAELGKAGWRVLHAVIDDESDMAEEAARDFASLHWHIFPQRRDRYVLPPVVAVWDVEGLTVAASIPPEWGGRSLPCARQRQWFMPGDHLPDPGRTLCWWPSLAVWNGWREAERQLGGKRFSTPAVIPFFTFSQWIRRADVKRAFDEKREAMRQFEGGRYGEEFRGLHDEIIAEDVAEEYARYVRGVRTALLFLRKHKVPIRVVLGDVARAQKFFSENGCDPGDAASWGDAAAVFPEMPDCVVEEYNYSGPLGAAVGAGKLRAAVSGYSHWPNSPAVDFIGASVYSGNRHLVDIACWLNPLKVDSPAAFEKVYSTLRGELARRGVKDVVFSDTIFPFRVWPHNRELALLAPGDWFGKPKGKTGWNDPCPCGSGLKYKNCCGAL</sequence>
<dbReference type="Pfam" id="PF02810">
    <property type="entry name" value="SEC-C"/>
    <property type="match status" value="1"/>
</dbReference>
<dbReference type="Gene3D" id="3.10.450.50">
    <property type="match status" value="1"/>
</dbReference>
<keyword evidence="2" id="KW-1185">Reference proteome</keyword>
<reference evidence="2" key="1">
    <citation type="submission" date="2011-05" db="EMBL/GenBank/DDBJ databases">
        <title>Complete sequence of Desulfotomaculum kuznetsovii DSM 6115.</title>
        <authorList>
            <person name="Lucas S."/>
            <person name="Han J."/>
            <person name="Lapidus A."/>
            <person name="Cheng J.-F."/>
            <person name="Goodwin L."/>
            <person name="Pitluck S."/>
            <person name="Peters L."/>
            <person name="Mikhailova N."/>
            <person name="Lu M."/>
            <person name="Saunders E."/>
            <person name="Han C."/>
            <person name="Tapia R."/>
            <person name="Land M."/>
            <person name="Hauser L."/>
            <person name="Kyrpides N."/>
            <person name="Ivanova N."/>
            <person name="Pagani I."/>
            <person name="Nazina T."/>
            <person name="Ivanova A."/>
            <person name="Parshina S."/>
            <person name="Kuever J."/>
            <person name="Muyzer G."/>
            <person name="Plugge C."/>
            <person name="Stams A."/>
            <person name="Woyke T."/>
        </authorList>
    </citation>
    <scope>NUCLEOTIDE SEQUENCE [LARGE SCALE GENOMIC DNA]</scope>
    <source>
        <strain evidence="2">DSM 6115 / VKM B-1805 / 17</strain>
    </source>
</reference>
<dbReference type="RefSeq" id="WP_013821864.1">
    <property type="nucleotide sequence ID" value="NC_015573.1"/>
</dbReference>
<name>A0AAU8PUB1_DESK7</name>
<evidence type="ECO:0000313" key="1">
    <source>
        <dbReference type="EMBL" id="AEG14349.1"/>
    </source>
</evidence>
<dbReference type="Proteomes" id="UP000009229">
    <property type="component" value="Chromosome"/>
</dbReference>
<evidence type="ECO:0000313" key="2">
    <source>
        <dbReference type="Proteomes" id="UP000009229"/>
    </source>
</evidence>
<dbReference type="InterPro" id="IPR004027">
    <property type="entry name" value="SEC_C_motif"/>
</dbReference>